<evidence type="ECO:0008006" key="3">
    <source>
        <dbReference type="Google" id="ProtNLM"/>
    </source>
</evidence>
<dbReference type="AlphaFoldDB" id="A0A919BC31"/>
<sequence>MTKIVGIDFDNTIANYSSSFYQIGRELDWIPKNIEPTKNAVKHFLQDHVNPEKWTELQGIVYGKHIALAHPYDGVKQAITLLLEKGVTLYIVSHKTLYPVIGEKVSLHDAALNWLINREIVGEGSKQIAKDKVFFNLTQQEKVERISQLGCDYFIDDLPAIFQRSDFPSATKKILFDPLSQSKNELFFDDRLTAWSEIEQVVNASS</sequence>
<proteinExistence type="predicted"/>
<reference evidence="1" key="1">
    <citation type="journal article" date="2014" name="Int. J. Syst. Evol. Microbiol.">
        <title>Complete genome sequence of Corynebacterium casei LMG S-19264T (=DSM 44701T), isolated from a smear-ripened cheese.</title>
        <authorList>
            <consortium name="US DOE Joint Genome Institute (JGI-PGF)"/>
            <person name="Walter F."/>
            <person name="Albersmeier A."/>
            <person name="Kalinowski J."/>
            <person name="Ruckert C."/>
        </authorList>
    </citation>
    <scope>NUCLEOTIDE SEQUENCE</scope>
    <source>
        <strain evidence="1">KCTC 42731</strain>
    </source>
</reference>
<reference evidence="1" key="2">
    <citation type="submission" date="2020-09" db="EMBL/GenBank/DDBJ databases">
        <authorList>
            <person name="Sun Q."/>
            <person name="Kim S."/>
        </authorList>
    </citation>
    <scope>NUCLEOTIDE SEQUENCE</scope>
    <source>
        <strain evidence="1">KCTC 42731</strain>
    </source>
</reference>
<accession>A0A919BC31</accession>
<dbReference type="InterPro" id="IPR036412">
    <property type="entry name" value="HAD-like_sf"/>
</dbReference>
<gene>
    <name evidence="1" type="ORF">GCM10017161_04760</name>
</gene>
<dbReference type="Gene3D" id="3.40.50.1000">
    <property type="entry name" value="HAD superfamily/HAD-like"/>
    <property type="match status" value="1"/>
</dbReference>
<name>A0A919BC31_9GAMM</name>
<keyword evidence="2" id="KW-1185">Reference proteome</keyword>
<dbReference type="SUPFAM" id="SSF56784">
    <property type="entry name" value="HAD-like"/>
    <property type="match status" value="1"/>
</dbReference>
<dbReference type="InterPro" id="IPR023214">
    <property type="entry name" value="HAD_sf"/>
</dbReference>
<evidence type="ECO:0000313" key="1">
    <source>
        <dbReference type="EMBL" id="GHF80513.1"/>
    </source>
</evidence>
<dbReference type="RefSeq" id="WP_189767105.1">
    <property type="nucleotide sequence ID" value="NZ_BNCK01000001.1"/>
</dbReference>
<comment type="caution">
    <text evidence="1">The sequence shown here is derived from an EMBL/GenBank/DDBJ whole genome shotgun (WGS) entry which is preliminary data.</text>
</comment>
<protein>
    <recommendedName>
        <fullName evidence="3">Haloacid dehalogenase-like hydrolase</fullName>
    </recommendedName>
</protein>
<dbReference type="Proteomes" id="UP000623842">
    <property type="component" value="Unassembled WGS sequence"/>
</dbReference>
<dbReference type="EMBL" id="BNCK01000001">
    <property type="protein sequence ID" value="GHF80513.1"/>
    <property type="molecule type" value="Genomic_DNA"/>
</dbReference>
<organism evidence="1 2">
    <name type="scientific">Thalassotalea marina</name>
    <dbReference type="NCBI Taxonomy" id="1673741"/>
    <lineage>
        <taxon>Bacteria</taxon>
        <taxon>Pseudomonadati</taxon>
        <taxon>Pseudomonadota</taxon>
        <taxon>Gammaproteobacteria</taxon>
        <taxon>Alteromonadales</taxon>
        <taxon>Colwelliaceae</taxon>
        <taxon>Thalassotalea</taxon>
    </lineage>
</organism>
<evidence type="ECO:0000313" key="2">
    <source>
        <dbReference type="Proteomes" id="UP000623842"/>
    </source>
</evidence>